<accession>A0A183ERA1</accession>
<evidence type="ECO:0000256" key="1">
    <source>
        <dbReference type="ARBA" id="ARBA00022737"/>
    </source>
</evidence>
<keyword evidence="4" id="KW-1185">Reference proteome</keyword>
<protein>
    <submittedName>
        <fullName evidence="5">SAM domain-containing protein</fullName>
    </submittedName>
</protein>
<keyword evidence="1" id="KW-0677">Repeat</keyword>
<dbReference type="Pfam" id="PF00536">
    <property type="entry name" value="SAM_1"/>
    <property type="match status" value="1"/>
</dbReference>
<dbReference type="PANTHER" id="PTHR10627:SF69">
    <property type="entry name" value="PROTEIN BICAUDAL C"/>
    <property type="match status" value="1"/>
</dbReference>
<name>A0A183ERA1_9BILA</name>
<dbReference type="PANTHER" id="PTHR10627">
    <property type="entry name" value="SCP160"/>
    <property type="match status" value="1"/>
</dbReference>
<evidence type="ECO:0000259" key="2">
    <source>
        <dbReference type="PROSITE" id="PS50105"/>
    </source>
</evidence>
<dbReference type="PROSITE" id="PS50105">
    <property type="entry name" value="SAM_DOMAIN"/>
    <property type="match status" value="1"/>
</dbReference>
<evidence type="ECO:0000313" key="3">
    <source>
        <dbReference type="EMBL" id="VDN41543.1"/>
    </source>
</evidence>
<dbReference type="OrthoDB" id="271862at2759"/>
<sequence length="208" mass="23161">VYNETPTKIRQPTDLWAGYGFSSSLPADILKGSMSLFDNSCCDGRINNAPEDSKPVDTAAHRSITSSLGLASVLEEDEHGENMLDSSNSNSFFGSLSSHNLQLFQSNQFNAPVTLRTRRGVFESAPLIASDFMWDVRIFADPAMVLAQLGCSEYLAQFRDQEIDMEAFLLLDEQNLKDIGVSTMGARKKIYNAILRLRESARMYGMRI</sequence>
<evidence type="ECO:0000313" key="4">
    <source>
        <dbReference type="Proteomes" id="UP000271098"/>
    </source>
</evidence>
<dbReference type="InterPro" id="IPR001660">
    <property type="entry name" value="SAM"/>
</dbReference>
<dbReference type="GO" id="GO:0005737">
    <property type="term" value="C:cytoplasm"/>
    <property type="evidence" value="ECO:0007669"/>
    <property type="project" value="TreeGrafter"/>
</dbReference>
<evidence type="ECO:0000313" key="5">
    <source>
        <dbReference type="WBParaSite" id="GPUH_0002352201-mRNA-1"/>
    </source>
</evidence>
<reference evidence="5" key="1">
    <citation type="submission" date="2016-06" db="UniProtKB">
        <authorList>
            <consortium name="WormBaseParasite"/>
        </authorList>
    </citation>
    <scope>IDENTIFICATION</scope>
</reference>
<dbReference type="WBParaSite" id="GPUH_0002352201-mRNA-1">
    <property type="protein sequence ID" value="GPUH_0002352201-mRNA-1"/>
    <property type="gene ID" value="GPUH_0002352201"/>
</dbReference>
<feature type="domain" description="SAM" evidence="2">
    <location>
        <begin position="134"/>
        <end position="200"/>
    </location>
</feature>
<dbReference type="EMBL" id="UYRT01098013">
    <property type="protein sequence ID" value="VDN41543.1"/>
    <property type="molecule type" value="Genomic_DNA"/>
</dbReference>
<dbReference type="InterPro" id="IPR013761">
    <property type="entry name" value="SAM/pointed_sf"/>
</dbReference>
<reference evidence="3 4" key="2">
    <citation type="submission" date="2018-11" db="EMBL/GenBank/DDBJ databases">
        <authorList>
            <consortium name="Pathogen Informatics"/>
        </authorList>
    </citation>
    <scope>NUCLEOTIDE SEQUENCE [LARGE SCALE GENOMIC DNA]</scope>
</reference>
<dbReference type="SMART" id="SM00454">
    <property type="entry name" value="SAM"/>
    <property type="match status" value="1"/>
</dbReference>
<dbReference type="Gene3D" id="1.10.150.50">
    <property type="entry name" value="Transcription Factor, Ets-1"/>
    <property type="match status" value="1"/>
</dbReference>
<dbReference type="SUPFAM" id="SSF47769">
    <property type="entry name" value="SAM/Pointed domain"/>
    <property type="match status" value="1"/>
</dbReference>
<organism evidence="5">
    <name type="scientific">Gongylonema pulchrum</name>
    <dbReference type="NCBI Taxonomy" id="637853"/>
    <lineage>
        <taxon>Eukaryota</taxon>
        <taxon>Metazoa</taxon>
        <taxon>Ecdysozoa</taxon>
        <taxon>Nematoda</taxon>
        <taxon>Chromadorea</taxon>
        <taxon>Rhabditida</taxon>
        <taxon>Spirurina</taxon>
        <taxon>Spiruromorpha</taxon>
        <taxon>Spiruroidea</taxon>
        <taxon>Gongylonematidae</taxon>
        <taxon>Gongylonema</taxon>
    </lineage>
</organism>
<dbReference type="AlphaFoldDB" id="A0A183ERA1"/>
<gene>
    <name evidence="3" type="ORF">GPUH_LOCUS23489</name>
</gene>
<dbReference type="Proteomes" id="UP000271098">
    <property type="component" value="Unassembled WGS sequence"/>
</dbReference>
<proteinExistence type="predicted"/>